<feature type="transmembrane region" description="Helical" evidence="1">
    <location>
        <begin position="35"/>
        <end position="60"/>
    </location>
</feature>
<accession>A0A6J6SNZ5</accession>
<protein>
    <submittedName>
        <fullName evidence="2">Unannotated protein</fullName>
    </submittedName>
</protein>
<evidence type="ECO:0000256" key="1">
    <source>
        <dbReference type="SAM" id="Phobius"/>
    </source>
</evidence>
<keyword evidence="1" id="KW-1133">Transmembrane helix</keyword>
<evidence type="ECO:0000313" key="2">
    <source>
        <dbReference type="EMBL" id="CAB4736490.1"/>
    </source>
</evidence>
<proteinExistence type="predicted"/>
<feature type="transmembrane region" description="Helical" evidence="1">
    <location>
        <begin position="112"/>
        <end position="135"/>
    </location>
</feature>
<reference evidence="2" key="1">
    <citation type="submission" date="2020-05" db="EMBL/GenBank/DDBJ databases">
        <authorList>
            <person name="Chiriac C."/>
            <person name="Salcher M."/>
            <person name="Ghai R."/>
            <person name="Kavagutti S V."/>
        </authorList>
    </citation>
    <scope>NUCLEOTIDE SEQUENCE</scope>
</reference>
<feature type="transmembrane region" description="Helical" evidence="1">
    <location>
        <begin position="72"/>
        <end position="92"/>
    </location>
</feature>
<dbReference type="EMBL" id="CAEZYQ010000006">
    <property type="protein sequence ID" value="CAB4736490.1"/>
    <property type="molecule type" value="Genomic_DNA"/>
</dbReference>
<sequence length="143" mass="14610">MSRGRVGLGALGVLLAAYGGWLLLSRQDSAGNLDAVLWLAGGVVVHDLLLAPAVLALCWVGARLLPPLARPAAAAGLVVLGSLTLLAVPFLGGFGRDNAPDNATLLDRDYTAGYLVLVALVLLGVVLPVLVVTVLRRRSGGQG</sequence>
<name>A0A6J6SNZ5_9ZZZZ</name>
<dbReference type="AlphaFoldDB" id="A0A6J6SNZ5"/>
<keyword evidence="1" id="KW-0472">Membrane</keyword>
<gene>
    <name evidence="2" type="ORF">UFOPK2761_00944</name>
</gene>
<organism evidence="2">
    <name type="scientific">freshwater metagenome</name>
    <dbReference type="NCBI Taxonomy" id="449393"/>
    <lineage>
        <taxon>unclassified sequences</taxon>
        <taxon>metagenomes</taxon>
        <taxon>ecological metagenomes</taxon>
    </lineage>
</organism>
<keyword evidence="1" id="KW-0812">Transmembrane</keyword>